<dbReference type="OrthoDB" id="679392at2"/>
<feature type="transmembrane region" description="Helical" evidence="1">
    <location>
        <begin position="129"/>
        <end position="148"/>
    </location>
</feature>
<accession>A0A4U0ZI28</accession>
<protein>
    <submittedName>
        <fullName evidence="2">DUF998 domain-containing protein</fullName>
    </submittedName>
</protein>
<dbReference type="Pfam" id="PF06197">
    <property type="entry name" value="DUF998"/>
    <property type="match status" value="1"/>
</dbReference>
<keyword evidence="3" id="KW-1185">Reference proteome</keyword>
<feature type="transmembrane region" description="Helical" evidence="1">
    <location>
        <begin position="183"/>
        <end position="203"/>
    </location>
</feature>
<sequence length="204" mass="22971">MTEDISLYSFLSFTGIAASVWIVFGIYIASRFYPNYSHTKQFCSELGAFGSPTQKLSPAINNYPLGLLFALFGYYLINTHPDHMPTMVIGAMTIIHGICTWVCGYFPMDADPYTTTPSKSCKIHTWSGLIMLVSFIVAPLIVTFSSYYSWSLRILSASSVIGCVYFSYKLAKSLERKTVPGLYQRLSYGCQILWLLIYSIFLIL</sequence>
<feature type="transmembrane region" description="Helical" evidence="1">
    <location>
        <begin position="89"/>
        <end position="108"/>
    </location>
</feature>
<keyword evidence="1" id="KW-1133">Transmembrane helix</keyword>
<dbReference type="AlphaFoldDB" id="A0A4U0ZI28"/>
<evidence type="ECO:0000313" key="3">
    <source>
        <dbReference type="Proteomes" id="UP000305471"/>
    </source>
</evidence>
<dbReference type="Proteomes" id="UP000305471">
    <property type="component" value="Unassembled WGS sequence"/>
</dbReference>
<reference evidence="2 3" key="1">
    <citation type="submission" date="2019-04" db="EMBL/GenBank/DDBJ databases">
        <title>Alteromonas portus sp. nov., an alginate lyase-excreting marine bacterium.</title>
        <authorList>
            <person name="Huang H."/>
            <person name="Mo K."/>
            <person name="Bao S."/>
        </authorList>
    </citation>
    <scope>NUCLEOTIDE SEQUENCE [LARGE SCALE GENOMIC DNA]</scope>
    <source>
        <strain evidence="2 3">HB161718</strain>
    </source>
</reference>
<keyword evidence="1" id="KW-0812">Transmembrane</keyword>
<feature type="transmembrane region" description="Helical" evidence="1">
    <location>
        <begin position="6"/>
        <end position="29"/>
    </location>
</feature>
<dbReference type="InterPro" id="IPR009339">
    <property type="entry name" value="DUF998"/>
</dbReference>
<dbReference type="EMBL" id="SWCO01000002">
    <property type="protein sequence ID" value="TKB04447.1"/>
    <property type="molecule type" value="Genomic_DNA"/>
</dbReference>
<organism evidence="2 3">
    <name type="scientific">Alteromonas portus</name>
    <dbReference type="NCBI Taxonomy" id="2565549"/>
    <lineage>
        <taxon>Bacteria</taxon>
        <taxon>Pseudomonadati</taxon>
        <taxon>Pseudomonadota</taxon>
        <taxon>Gammaproteobacteria</taxon>
        <taxon>Alteromonadales</taxon>
        <taxon>Alteromonadaceae</taxon>
        <taxon>Alteromonas/Salinimonas group</taxon>
        <taxon>Alteromonas</taxon>
    </lineage>
</organism>
<name>A0A4U0ZI28_9ALTE</name>
<feature type="transmembrane region" description="Helical" evidence="1">
    <location>
        <begin position="60"/>
        <end position="77"/>
    </location>
</feature>
<proteinExistence type="predicted"/>
<comment type="caution">
    <text evidence="2">The sequence shown here is derived from an EMBL/GenBank/DDBJ whole genome shotgun (WGS) entry which is preliminary data.</text>
</comment>
<keyword evidence="1" id="KW-0472">Membrane</keyword>
<evidence type="ECO:0000256" key="1">
    <source>
        <dbReference type="SAM" id="Phobius"/>
    </source>
</evidence>
<evidence type="ECO:0000313" key="2">
    <source>
        <dbReference type="EMBL" id="TKB04447.1"/>
    </source>
</evidence>
<feature type="transmembrane region" description="Helical" evidence="1">
    <location>
        <begin position="154"/>
        <end position="171"/>
    </location>
</feature>
<gene>
    <name evidence="2" type="ORF">E5672_06420</name>
</gene>